<reference evidence="1" key="2">
    <citation type="submission" date="2022-01" db="EMBL/GenBank/DDBJ databases">
        <authorList>
            <person name="Yamashiro T."/>
            <person name="Shiraishi A."/>
            <person name="Satake H."/>
            <person name="Nakayama K."/>
        </authorList>
    </citation>
    <scope>NUCLEOTIDE SEQUENCE</scope>
</reference>
<organism evidence="1 2">
    <name type="scientific">Tanacetum coccineum</name>
    <dbReference type="NCBI Taxonomy" id="301880"/>
    <lineage>
        <taxon>Eukaryota</taxon>
        <taxon>Viridiplantae</taxon>
        <taxon>Streptophyta</taxon>
        <taxon>Embryophyta</taxon>
        <taxon>Tracheophyta</taxon>
        <taxon>Spermatophyta</taxon>
        <taxon>Magnoliopsida</taxon>
        <taxon>eudicotyledons</taxon>
        <taxon>Gunneridae</taxon>
        <taxon>Pentapetalae</taxon>
        <taxon>asterids</taxon>
        <taxon>campanulids</taxon>
        <taxon>Asterales</taxon>
        <taxon>Asteraceae</taxon>
        <taxon>Asteroideae</taxon>
        <taxon>Anthemideae</taxon>
        <taxon>Anthemidinae</taxon>
        <taxon>Tanacetum</taxon>
    </lineage>
</organism>
<evidence type="ECO:0008006" key="3">
    <source>
        <dbReference type="Google" id="ProtNLM"/>
    </source>
</evidence>
<sequence length="470" mass="52520">MAAFESCPKHNMVAYLEKTEGNAQFHEIVDFLSRSLIFYALTVSPNVSTSLIEQFWNSAVSQTVNNVSQIKATVSGQTVLISESSIRRDLLFNDDNGIDCLTVADIYENLPLMGYEGDLTTLTFQKALFSPQWKYLIHTIIHCLSSKSTSWDQFPTNVASAVICLATDRTFNFSKMIFDGMNRNLEAKKKFLMYPRFFIICQEEDSTFQGTCDTYISYMVVPYKQLEVVVMVLDTHTEPQPTPSPTQPSIDSTNAQAAEILKLRTSIKKLEKKCKPNILHHRAWLRSVSILSMKKNGGTWYGLYGHEEAMNEGRQSKETEELNVTHDTEVLEKGGSNEEPVNAAGNIRVSTAVPKVSTVNISTISRPEDSTATPMTPPTTTSVFDNKDITLAETLVKMKDDKAKLKGVAIKEVEVSDRPARSVLTLKPLLKIDPKDKGKGILKEELEPTKKLKKSDLDAAQLAMDEEVAR</sequence>
<dbReference type="EMBL" id="BQNB010008961">
    <property type="protein sequence ID" value="GJS56797.1"/>
    <property type="molecule type" value="Genomic_DNA"/>
</dbReference>
<gene>
    <name evidence="1" type="ORF">Tco_0651581</name>
</gene>
<proteinExistence type="predicted"/>
<keyword evidence="2" id="KW-1185">Reference proteome</keyword>
<name>A0ABQ4WVA5_9ASTR</name>
<reference evidence="1" key="1">
    <citation type="journal article" date="2022" name="Int. J. Mol. Sci.">
        <title>Draft Genome of Tanacetum Coccineum: Genomic Comparison of Closely Related Tanacetum-Family Plants.</title>
        <authorList>
            <person name="Yamashiro T."/>
            <person name="Shiraishi A."/>
            <person name="Nakayama K."/>
            <person name="Satake H."/>
        </authorList>
    </citation>
    <scope>NUCLEOTIDE SEQUENCE</scope>
</reference>
<comment type="caution">
    <text evidence="1">The sequence shown here is derived from an EMBL/GenBank/DDBJ whole genome shotgun (WGS) entry which is preliminary data.</text>
</comment>
<evidence type="ECO:0000313" key="1">
    <source>
        <dbReference type="EMBL" id="GJS56797.1"/>
    </source>
</evidence>
<evidence type="ECO:0000313" key="2">
    <source>
        <dbReference type="Proteomes" id="UP001151760"/>
    </source>
</evidence>
<dbReference type="Proteomes" id="UP001151760">
    <property type="component" value="Unassembled WGS sequence"/>
</dbReference>
<protein>
    <recommendedName>
        <fullName evidence="3">Synaptobrevin, longin-like domain protein</fullName>
    </recommendedName>
</protein>
<accession>A0ABQ4WVA5</accession>